<evidence type="ECO:0000313" key="1">
    <source>
        <dbReference type="EMBL" id="GAA5100244.1"/>
    </source>
</evidence>
<dbReference type="SUPFAM" id="SSF143975">
    <property type="entry name" value="IlvD/EDD N-terminal domain-like"/>
    <property type="match status" value="1"/>
</dbReference>
<sequence length="91" mass="10443">MVLSKTIATVLRRIHERSLPMREVYLDRIAKMQENRPKRSFLKYANQPHSLATYGSKDKKRLKGNIAGNVDIITAHNDILSAHQPFELSLT</sequence>
<dbReference type="InterPro" id="IPR037237">
    <property type="entry name" value="IlvD/EDD_N"/>
</dbReference>
<dbReference type="Proteomes" id="UP001501525">
    <property type="component" value="Unassembled WGS sequence"/>
</dbReference>
<name>A0ABP9MQQ6_9HYPH</name>
<proteinExistence type="predicted"/>
<evidence type="ECO:0000313" key="2">
    <source>
        <dbReference type="Proteomes" id="UP001501525"/>
    </source>
</evidence>
<comment type="caution">
    <text evidence="1">The sequence shown here is derived from an EMBL/GenBank/DDBJ whole genome shotgun (WGS) entry which is preliminary data.</text>
</comment>
<accession>A0ABP9MQQ6</accession>
<keyword evidence="2" id="KW-1185">Reference proteome</keyword>
<gene>
    <name evidence="1" type="ORF">GCM10023260_11880</name>
</gene>
<reference evidence="2" key="1">
    <citation type="journal article" date="2019" name="Int. J. Syst. Evol. Microbiol.">
        <title>The Global Catalogue of Microorganisms (GCM) 10K type strain sequencing project: providing services to taxonomists for standard genome sequencing and annotation.</title>
        <authorList>
            <consortium name="The Broad Institute Genomics Platform"/>
            <consortium name="The Broad Institute Genome Sequencing Center for Infectious Disease"/>
            <person name="Wu L."/>
            <person name="Ma J."/>
        </authorList>
    </citation>
    <scope>NUCLEOTIDE SEQUENCE [LARGE SCALE GENOMIC DNA]</scope>
    <source>
        <strain evidence="2">JCM 17706</strain>
    </source>
</reference>
<protein>
    <submittedName>
        <fullName evidence="1">Uncharacterized protein</fullName>
    </submittedName>
</protein>
<organism evidence="1 2">
    <name type="scientific">Bartonella acomydis</name>
    <dbReference type="NCBI Taxonomy" id="686234"/>
    <lineage>
        <taxon>Bacteria</taxon>
        <taxon>Pseudomonadati</taxon>
        <taxon>Pseudomonadota</taxon>
        <taxon>Alphaproteobacteria</taxon>
        <taxon>Hyphomicrobiales</taxon>
        <taxon>Bartonellaceae</taxon>
        <taxon>Bartonella</taxon>
    </lineage>
</organism>
<dbReference type="EMBL" id="BAABIY010000039">
    <property type="protein sequence ID" value="GAA5100244.1"/>
    <property type="molecule type" value="Genomic_DNA"/>
</dbReference>